<protein>
    <submittedName>
        <fullName evidence="1">Deoxynucleoside monophosphate kinase</fullName>
    </submittedName>
</protein>
<dbReference type="GeneID" id="77927377"/>
<accession>A0A7G9UYT0</accession>
<dbReference type="InterPro" id="IPR027417">
    <property type="entry name" value="P-loop_NTPase"/>
</dbReference>
<proteinExistence type="predicted"/>
<dbReference type="RefSeq" id="YP_010651692.1">
    <property type="nucleotide sequence ID" value="NC_070783.1"/>
</dbReference>
<dbReference type="Proteomes" id="UP000516151">
    <property type="component" value="Segment"/>
</dbReference>
<sequence>MIIGLAGYARSGKDSAADALEGIGFCRIAFADKLREFAYEINPIVEGYIGTQYSLQEVIDEHGWDGYKDTYFAESVREQLQYIGTDVVRRILGPDTWANATFSAMDDTKNYVITDVRFPNEADGIRQRRGRVYRIVREGIGPANDHFSERALDHYEYDGFIHNDGTLDEFHNSVRRRILEGRH</sequence>
<keyword evidence="1" id="KW-0808">Transferase</keyword>
<dbReference type="SUPFAM" id="SSF52540">
    <property type="entry name" value="P-loop containing nucleoside triphosphate hydrolases"/>
    <property type="match status" value="1"/>
</dbReference>
<reference evidence="1 2" key="1">
    <citation type="submission" date="2020-06" db="EMBL/GenBank/DDBJ databases">
        <authorList>
            <person name="Arora M.N."/>
            <person name="Dalling M.T."/>
            <person name="Dawson S.P.M."/>
            <person name="Elia S.N."/>
            <person name="Burke B."/>
            <person name="Shaffer C.D."/>
            <person name="Weston-Hafer K.A."/>
            <person name="Garlena R.A."/>
            <person name="Russell D.A."/>
            <person name="Pope W.H."/>
            <person name="Jacobs-Sera D."/>
            <person name="Hatfull G.F."/>
        </authorList>
    </citation>
    <scope>NUCLEOTIDE SEQUENCE [LARGE SCALE GENOMIC DNA]</scope>
</reference>
<dbReference type="EMBL" id="MT684598">
    <property type="protein sequence ID" value="QNN99185.1"/>
    <property type="molecule type" value="Genomic_DNA"/>
</dbReference>
<gene>
    <name evidence="1" type="primary">82</name>
    <name evidence="1" type="ORF">SEA_FAUST_82</name>
</gene>
<dbReference type="Gene3D" id="3.40.50.300">
    <property type="entry name" value="P-loop containing nucleotide triphosphate hydrolases"/>
    <property type="match status" value="1"/>
</dbReference>
<evidence type="ECO:0000313" key="1">
    <source>
        <dbReference type="EMBL" id="QNN99185.1"/>
    </source>
</evidence>
<name>A0A7G9UYT0_9CAUD</name>
<dbReference type="InterPro" id="IPR048444">
    <property type="entry name" value="DNMK"/>
</dbReference>
<dbReference type="GO" id="GO:0016301">
    <property type="term" value="F:kinase activity"/>
    <property type="evidence" value="ECO:0007669"/>
    <property type="project" value="UniProtKB-KW"/>
</dbReference>
<keyword evidence="2" id="KW-1185">Reference proteome</keyword>
<dbReference type="Pfam" id="PF21448">
    <property type="entry name" value="DNMK"/>
    <property type="match status" value="1"/>
</dbReference>
<dbReference type="KEGG" id="vg:77927377"/>
<evidence type="ECO:0000313" key="2">
    <source>
        <dbReference type="Proteomes" id="UP000516151"/>
    </source>
</evidence>
<organism evidence="1 2">
    <name type="scientific">Streptomyces phage Faust</name>
    <dbReference type="NCBI Taxonomy" id="2767565"/>
    <lineage>
        <taxon>Viruses</taxon>
        <taxon>Duplodnaviria</taxon>
        <taxon>Heunggongvirae</taxon>
        <taxon>Uroviricota</taxon>
        <taxon>Caudoviricetes</taxon>
        <taxon>Stanwilliamsviridae</taxon>
        <taxon>Loccivirinae</taxon>
        <taxon>Faustvirus</taxon>
        <taxon>Faustvirus faust</taxon>
    </lineage>
</organism>
<keyword evidence="1" id="KW-0418">Kinase</keyword>